<dbReference type="PROSITE" id="PS50014">
    <property type="entry name" value="BROMODOMAIN_2"/>
    <property type="match status" value="1"/>
</dbReference>
<feature type="compositionally biased region" description="Polar residues" evidence="3">
    <location>
        <begin position="759"/>
        <end position="771"/>
    </location>
</feature>
<feature type="compositionally biased region" description="Low complexity" evidence="3">
    <location>
        <begin position="82"/>
        <end position="99"/>
    </location>
</feature>
<feature type="region of interest" description="Disordered" evidence="3">
    <location>
        <begin position="82"/>
        <end position="207"/>
    </location>
</feature>
<feature type="compositionally biased region" description="Basic and acidic residues" evidence="3">
    <location>
        <begin position="177"/>
        <end position="191"/>
    </location>
</feature>
<organism evidence="5 6">
    <name type="scientific">Coffea arabica</name>
    <name type="common">Arabian coffee</name>
    <dbReference type="NCBI Taxonomy" id="13443"/>
    <lineage>
        <taxon>Eukaryota</taxon>
        <taxon>Viridiplantae</taxon>
        <taxon>Streptophyta</taxon>
        <taxon>Embryophyta</taxon>
        <taxon>Tracheophyta</taxon>
        <taxon>Spermatophyta</taxon>
        <taxon>Magnoliopsida</taxon>
        <taxon>eudicotyledons</taxon>
        <taxon>Gunneridae</taxon>
        <taxon>Pentapetalae</taxon>
        <taxon>asterids</taxon>
        <taxon>lamiids</taxon>
        <taxon>Gentianales</taxon>
        <taxon>Rubiaceae</taxon>
        <taxon>Ixoroideae</taxon>
        <taxon>Gardenieae complex</taxon>
        <taxon>Bertiereae - Coffeeae clade</taxon>
        <taxon>Coffeeae</taxon>
        <taxon>Coffea</taxon>
    </lineage>
</organism>
<accession>A0A6P6SEM1</accession>
<dbReference type="GeneID" id="113690515"/>
<feature type="region of interest" description="Disordered" evidence="3">
    <location>
        <begin position="342"/>
        <end position="383"/>
    </location>
</feature>
<sequence>MTKMGQIVKRKKKGRPSKADLAKRRSVGEDASAPERELRRSHRQRNVRYTFDFDDYLDDDELFEGFDDEEDERRREKKLKLLLKLQTSRETTTTESTPSETRRASHAPAASQSSSDLGGDGSYNKPSKKRKMSDSLARGRSRQGVNEEAEAEAEVDEEDENDDVDDDDNENVEDDEVVKGRGKADKPKGVEDSAPGTPTEAPSGLPLPEKKTLELILDKLQKKDIYGVYADPADPEELPDYHEVIEHPMDFATVRNKLGNGSYANLEQFESDVFLISSNAMQYNGPDTIYHKQARAIQELAKRKFQKMRLGIERSDELKSDQKTRLSSVVKKQIRKPISRTLQDPVGSDFSSGATLATNGDIQNGSSAAQVGGSERASSVDRLEVPPVIDNSIDKAEELLPGKRPLAKIERKQSLNDENRRATYNLSTQPVASFDSVFSTFDGESKQLVSVGLYADHSYARSLARFAATLGPVAWRIASKRIEQALPSGSKFGRGWVGEYEPLPTPVLMLENCTLKEPPFFTKIEQTVVTRKQEKMPTKPVSSRENIVTEPCVDKLVKAAPSYKDGLVKDSTVQRKSAFFGPTVIKPTACSSPSISLPAKEQAVRVLEGRSFFGSPANKTTFSASSGFQQQNSQPRNFTEPEKRFLKEVELNGPPSGSQTAADFVVERQILNSSDIPGSRSKDMVLKNKSLLPSGSFKQSNLNGVAVGGLPNGKVNNIDSNKKSSSASDLAKGATYFPHAQDQGLTDPVLLMKMLTEKAQNQHKSSNQSPVDSGPVLSPALPLRKEDSGNAAAAAARAWMSIGAGGFRPAGENTGLHKNQISADSLYNPARDLQSQVSRFRGDPLPYAMHLQPDKNNFPFHPFVPQPTRIGSDVQFHNQPMVYPQLVTADLSRFQVQSPWQPISPQLQPMQKQESLPPDLNVSFQSSGSPGRPASSVLVDSQQPDLALQL</sequence>
<dbReference type="InterPro" id="IPR036427">
    <property type="entry name" value="Bromodomain-like_sf"/>
</dbReference>
<feature type="compositionally biased region" description="Low complexity" evidence="3">
    <location>
        <begin position="106"/>
        <end position="117"/>
    </location>
</feature>
<dbReference type="PANTHER" id="PTHR22881:SF42">
    <property type="entry name" value="DNA-BINDING BROMODOMAIN-CONTAINING PROTEIN"/>
    <property type="match status" value="1"/>
</dbReference>
<proteinExistence type="predicted"/>
<evidence type="ECO:0000256" key="3">
    <source>
        <dbReference type="SAM" id="MobiDB-lite"/>
    </source>
</evidence>
<dbReference type="InterPro" id="IPR001487">
    <property type="entry name" value="Bromodomain"/>
</dbReference>
<feature type="compositionally biased region" description="Polar residues" evidence="3">
    <location>
        <begin position="349"/>
        <end position="369"/>
    </location>
</feature>
<dbReference type="InterPro" id="IPR051831">
    <property type="entry name" value="Bromodomain_contain_prot"/>
</dbReference>
<feature type="region of interest" description="Disordered" evidence="3">
    <location>
        <begin position="903"/>
        <end position="950"/>
    </location>
</feature>
<dbReference type="AlphaFoldDB" id="A0A6P6SEM1"/>
<feature type="compositionally biased region" description="Basic and acidic residues" evidence="3">
    <location>
        <begin position="17"/>
        <end position="38"/>
    </location>
</feature>
<dbReference type="Pfam" id="PF00439">
    <property type="entry name" value="Bromodomain"/>
    <property type="match status" value="1"/>
</dbReference>
<evidence type="ECO:0000313" key="5">
    <source>
        <dbReference type="Proteomes" id="UP001652660"/>
    </source>
</evidence>
<feature type="compositionally biased region" description="Acidic residues" evidence="3">
    <location>
        <begin position="147"/>
        <end position="176"/>
    </location>
</feature>
<dbReference type="CDD" id="cd04369">
    <property type="entry name" value="Bromodomain"/>
    <property type="match status" value="1"/>
</dbReference>
<evidence type="ECO:0000259" key="4">
    <source>
        <dbReference type="PROSITE" id="PS50014"/>
    </source>
</evidence>
<dbReference type="PANTHER" id="PTHR22881">
    <property type="entry name" value="BROMODOMAIN CONTAINING PROTEIN"/>
    <property type="match status" value="1"/>
</dbReference>
<reference evidence="5" key="1">
    <citation type="journal article" date="2025" name="Foods">
        <title>Unveiling the Microbial Signatures of Arabica Coffee Cherries: Insights into Ripeness Specific Diversity, Functional Traits, and Implications for Quality and Safety.</title>
        <authorList>
            <consortium name="RefSeq"/>
            <person name="Tenea G.N."/>
            <person name="Cifuentes V."/>
            <person name="Reyes P."/>
            <person name="Cevallos-Vallejos M."/>
        </authorList>
    </citation>
    <scope>NUCLEOTIDE SEQUENCE [LARGE SCALE GENOMIC DNA]</scope>
</reference>
<evidence type="ECO:0000256" key="1">
    <source>
        <dbReference type="ARBA" id="ARBA00023117"/>
    </source>
</evidence>
<dbReference type="OrthoDB" id="21449at2759"/>
<keyword evidence="5" id="KW-1185">Reference proteome</keyword>
<dbReference type="PRINTS" id="PR00503">
    <property type="entry name" value="BROMODOMAIN"/>
</dbReference>
<dbReference type="RefSeq" id="XP_027064244.2">
    <property type="nucleotide sequence ID" value="XM_027208443.2"/>
</dbReference>
<evidence type="ECO:0000313" key="6">
    <source>
        <dbReference type="RefSeq" id="XP_027064244.2"/>
    </source>
</evidence>
<dbReference type="Gene3D" id="1.20.920.10">
    <property type="entry name" value="Bromodomain-like"/>
    <property type="match status" value="1"/>
</dbReference>
<feature type="compositionally biased region" description="Polar residues" evidence="3">
    <location>
        <begin position="903"/>
        <end position="914"/>
    </location>
</feature>
<evidence type="ECO:0000256" key="2">
    <source>
        <dbReference type="PROSITE-ProRule" id="PRU00035"/>
    </source>
</evidence>
<dbReference type="SMART" id="SM00297">
    <property type="entry name" value="BROMO"/>
    <property type="match status" value="1"/>
</dbReference>
<feature type="region of interest" description="Disordered" evidence="3">
    <location>
        <begin position="759"/>
        <end position="783"/>
    </location>
</feature>
<name>A0A6P6SEM1_COFAR</name>
<dbReference type="Proteomes" id="UP001652660">
    <property type="component" value="Chromosome 5c"/>
</dbReference>
<dbReference type="PROSITE" id="PS00633">
    <property type="entry name" value="BROMODOMAIN_1"/>
    <property type="match status" value="1"/>
</dbReference>
<feature type="domain" description="Bromo" evidence="4">
    <location>
        <begin position="221"/>
        <end position="291"/>
    </location>
</feature>
<gene>
    <name evidence="6" type="primary">LOC113690515</name>
</gene>
<keyword evidence="1 2" id="KW-0103">Bromodomain</keyword>
<feature type="region of interest" description="Disordered" evidence="3">
    <location>
        <begin position="1"/>
        <end position="45"/>
    </location>
</feature>
<dbReference type="SUPFAM" id="SSF47370">
    <property type="entry name" value="Bromodomain"/>
    <property type="match status" value="1"/>
</dbReference>
<protein>
    <recommendedName>
        <fullName evidence="4">Bromo domain-containing protein</fullName>
    </recommendedName>
</protein>
<reference evidence="6" key="2">
    <citation type="submission" date="2025-08" db="UniProtKB">
        <authorList>
            <consortium name="RefSeq"/>
        </authorList>
    </citation>
    <scope>IDENTIFICATION</scope>
    <source>
        <tissue evidence="6">Leaves</tissue>
    </source>
</reference>
<dbReference type="InterPro" id="IPR018359">
    <property type="entry name" value="Bromodomain_CS"/>
</dbReference>